<evidence type="ECO:0000259" key="1">
    <source>
        <dbReference type="Pfam" id="PF04480"/>
    </source>
</evidence>
<organism evidence="2 3">
    <name type="scientific">Lysinibacter cavernae</name>
    <dbReference type="NCBI Taxonomy" id="1640652"/>
    <lineage>
        <taxon>Bacteria</taxon>
        <taxon>Bacillati</taxon>
        <taxon>Actinomycetota</taxon>
        <taxon>Actinomycetes</taxon>
        <taxon>Micrococcales</taxon>
        <taxon>Microbacteriaceae</taxon>
        <taxon>Lysinibacter</taxon>
    </lineage>
</organism>
<dbReference type="SUPFAM" id="SSF52980">
    <property type="entry name" value="Restriction endonuclease-like"/>
    <property type="match status" value="1"/>
</dbReference>
<dbReference type="Pfam" id="PF04480">
    <property type="entry name" value="DUF559"/>
    <property type="match status" value="1"/>
</dbReference>
<name>A0A7X5TUR5_9MICO</name>
<comment type="caution">
    <text evidence="2">The sequence shown here is derived from an EMBL/GenBank/DDBJ whole genome shotgun (WGS) entry which is preliminary data.</text>
</comment>
<dbReference type="Proteomes" id="UP000541033">
    <property type="component" value="Unassembled WGS sequence"/>
</dbReference>
<dbReference type="InterPro" id="IPR011335">
    <property type="entry name" value="Restrct_endonuc-II-like"/>
</dbReference>
<keyword evidence="3" id="KW-1185">Reference proteome</keyword>
<protein>
    <recommendedName>
        <fullName evidence="1">DUF559 domain-containing protein</fullName>
    </recommendedName>
</protein>
<evidence type="ECO:0000313" key="3">
    <source>
        <dbReference type="Proteomes" id="UP000541033"/>
    </source>
</evidence>
<dbReference type="InterPro" id="IPR007569">
    <property type="entry name" value="DUF559"/>
</dbReference>
<accession>A0A7X5TUR5</accession>
<evidence type="ECO:0000313" key="2">
    <source>
        <dbReference type="EMBL" id="NIH54834.1"/>
    </source>
</evidence>
<feature type="domain" description="DUF559" evidence="1">
    <location>
        <begin position="239"/>
        <end position="303"/>
    </location>
</feature>
<dbReference type="EMBL" id="JAAMOX010000002">
    <property type="protein sequence ID" value="NIH54834.1"/>
    <property type="molecule type" value="Genomic_DNA"/>
</dbReference>
<dbReference type="AlphaFoldDB" id="A0A7X5TUR5"/>
<proteinExistence type="predicted"/>
<gene>
    <name evidence="2" type="ORF">FHX76_002730</name>
</gene>
<dbReference type="RefSeq" id="WP_167151416.1">
    <property type="nucleotide sequence ID" value="NZ_JAAMOX010000002.1"/>
</dbReference>
<sequence length="319" mass="36171">MKPFDIVNVPLTENTFTVAEGRSSGLTRHQLLHPRFHRPFHGLRSLSAGDGLFERCRHFSRAMRPNEGFSHQTAAILWGIPLPVGYRAQEHPLHVRSVATGRERRGAGVIGHRTGDASVFLVTLDRFRTIDPISVWLTLSGSLPLYDLVAAADYLIQCPEFVDARDPRPYCSIEQLTERVRGFRGHGKRRATEALALARVGSDSPMESLLRLRITEFGLPEPELNQVVFTAAGHRIGRVDLIYRRWRVIVEYDGDQHRTDKAQYEKDIYRAEALAEASWNLLRVRSNHILANFAPTAARLRRVLESGGWTPSSVRRKVR</sequence>
<dbReference type="Gene3D" id="3.40.960.10">
    <property type="entry name" value="VSR Endonuclease"/>
    <property type="match status" value="1"/>
</dbReference>
<reference evidence="2 3" key="1">
    <citation type="submission" date="2020-02" db="EMBL/GenBank/DDBJ databases">
        <title>Sequencing the genomes of 1000 actinobacteria strains.</title>
        <authorList>
            <person name="Klenk H.-P."/>
        </authorList>
    </citation>
    <scope>NUCLEOTIDE SEQUENCE [LARGE SCALE GENOMIC DNA]</scope>
    <source>
        <strain evidence="2 3">DSM 27960</strain>
    </source>
</reference>